<reference evidence="1" key="1">
    <citation type="journal article" date="2020" name="Nature">
        <title>Giant virus diversity and host interactions through global metagenomics.</title>
        <authorList>
            <person name="Schulz F."/>
            <person name="Roux S."/>
            <person name="Paez-Espino D."/>
            <person name="Jungbluth S."/>
            <person name="Walsh D.A."/>
            <person name="Denef V.J."/>
            <person name="McMahon K.D."/>
            <person name="Konstantinidis K.T."/>
            <person name="Eloe-Fadrosh E.A."/>
            <person name="Kyrpides N.C."/>
            <person name="Woyke T."/>
        </authorList>
    </citation>
    <scope>NUCLEOTIDE SEQUENCE</scope>
    <source>
        <strain evidence="1">GVMAG-M-3300023174-24</strain>
    </source>
</reference>
<accession>A0A6C0DL64</accession>
<dbReference type="EMBL" id="MN739632">
    <property type="protein sequence ID" value="QHT17191.1"/>
    <property type="molecule type" value="Genomic_DNA"/>
</dbReference>
<dbReference type="AlphaFoldDB" id="A0A6C0DL64"/>
<organism evidence="1">
    <name type="scientific">viral metagenome</name>
    <dbReference type="NCBI Taxonomy" id="1070528"/>
    <lineage>
        <taxon>unclassified sequences</taxon>
        <taxon>metagenomes</taxon>
        <taxon>organismal metagenomes</taxon>
    </lineage>
</organism>
<proteinExistence type="predicted"/>
<protein>
    <submittedName>
        <fullName evidence="1">Uncharacterized protein</fullName>
    </submittedName>
</protein>
<sequence length="68" mass="8121">MKLLNITFHKGCELEIEYVFTKLAHTIDVMRFDDCETTDDNIYNINHNRSQNTVTLWNNIINNYNINK</sequence>
<evidence type="ECO:0000313" key="1">
    <source>
        <dbReference type="EMBL" id="QHT17191.1"/>
    </source>
</evidence>
<name>A0A6C0DL64_9ZZZZ</name>